<proteinExistence type="inferred from homology"/>
<dbReference type="CDD" id="cd01298">
    <property type="entry name" value="ATZ_TRZ_like"/>
    <property type="match status" value="1"/>
</dbReference>
<dbReference type="PANTHER" id="PTHR43794:SF11">
    <property type="entry name" value="AMIDOHYDROLASE-RELATED DOMAIN-CONTAINING PROTEIN"/>
    <property type="match status" value="1"/>
</dbReference>
<dbReference type="eggNOG" id="COG0402">
    <property type="taxonomic scope" value="Bacteria"/>
</dbReference>
<dbReference type="SUPFAM" id="SSF51338">
    <property type="entry name" value="Composite domain of metallo-dependent hydrolases"/>
    <property type="match status" value="1"/>
</dbReference>
<dbReference type="KEGG" id="ccl:Clocl_3010"/>
<dbReference type="InterPro" id="IPR011059">
    <property type="entry name" value="Metal-dep_hydrolase_composite"/>
</dbReference>
<protein>
    <recommendedName>
        <fullName evidence="4">5-methylthioadenosine/S-adenosylhomocysteine deaminase</fullName>
        <shortName evidence="4">MTA/SAH deaminase</shortName>
        <ecNumber evidence="4">3.5.4.28</ecNumber>
        <ecNumber evidence="4">3.5.4.31</ecNumber>
    </recommendedName>
</protein>
<dbReference type="EC" id="3.5.4.28" evidence="4"/>
<dbReference type="Gene3D" id="3.20.20.140">
    <property type="entry name" value="Metal-dependent hydrolases"/>
    <property type="match status" value="1"/>
</dbReference>
<dbReference type="PANTHER" id="PTHR43794">
    <property type="entry name" value="AMINOHYDROLASE SSNA-RELATED"/>
    <property type="match status" value="1"/>
</dbReference>
<dbReference type="EC" id="3.5.4.31" evidence="4"/>
<sequence length="436" mass="48617">MNILIKNIDVVTCDESCKVVKNTNIAIKENTIYYIGTDEEKLREFKADNVIDGRNKLAMPGLINTHTHTAMTIMRNYGNDLPLEEWLFNKILPVEAKLTEEDIYWGTMLGIAEMIKTGTTTFTDMYYQMDTVAKVVEDTGMRANLCRNAFKFIGNEDEMVRNQIPVCVEYFKNWHNKANGRIKVYVEIHSVYLCDEVGLTESAKLAKELGTGIHIHLLETFKEREDGIKRYGMNPAEVCLKTGVFDVPVIAAHCVHLTDSDFDILKEKGVSVAHNPTSNLKLGSGIANVPLMLKKGINVALGTDGASSNNNLDMFEEMHIAALIHKGVNMQPTLVTAEEVLKMATVNGAKAIGFGNEVGQIKEGYKADIILIDMDKPHIVPVNDYISALVYCVQGSDVDTVIVDGNILMENRVLKTIDEEKVKSKVKEISKKILEK</sequence>
<dbReference type="SUPFAM" id="SSF51556">
    <property type="entry name" value="Metallo-dependent hydrolases"/>
    <property type="match status" value="1"/>
</dbReference>
<keyword evidence="2 4" id="KW-0378">Hydrolase</keyword>
<evidence type="ECO:0000256" key="4">
    <source>
        <dbReference type="HAMAP-Rule" id="MF_01281"/>
    </source>
</evidence>
<evidence type="ECO:0000259" key="5">
    <source>
        <dbReference type="Pfam" id="PF01979"/>
    </source>
</evidence>
<dbReference type="InterPro" id="IPR006680">
    <property type="entry name" value="Amidohydro-rel"/>
</dbReference>
<dbReference type="InterPro" id="IPR023512">
    <property type="entry name" value="Deaminase_MtaD/DadD"/>
</dbReference>
<comment type="catalytic activity">
    <reaction evidence="4">
        <text>S-methyl-5'-thioadenosine + H2O + H(+) = S-methyl-5'-thioinosine + NH4(+)</text>
        <dbReference type="Rhea" id="RHEA:25025"/>
        <dbReference type="ChEBI" id="CHEBI:15377"/>
        <dbReference type="ChEBI" id="CHEBI:15378"/>
        <dbReference type="ChEBI" id="CHEBI:17509"/>
        <dbReference type="ChEBI" id="CHEBI:28938"/>
        <dbReference type="ChEBI" id="CHEBI:48595"/>
        <dbReference type="EC" id="3.5.4.31"/>
    </reaction>
</comment>
<dbReference type="Pfam" id="PF01979">
    <property type="entry name" value="Amidohydro_1"/>
    <property type="match status" value="1"/>
</dbReference>
<name>G8LUB3_ACECE</name>
<feature type="binding site" evidence="4">
    <location>
        <position position="147"/>
    </location>
    <ligand>
        <name>substrate</name>
    </ligand>
</feature>
<dbReference type="GO" id="GO:0050270">
    <property type="term" value="F:S-adenosylhomocysteine deaminase activity"/>
    <property type="evidence" value="ECO:0007669"/>
    <property type="project" value="UniProtKB-UniRule"/>
</dbReference>
<feature type="domain" description="Amidohydrolase-related" evidence="5">
    <location>
        <begin position="58"/>
        <end position="407"/>
    </location>
</feature>
<dbReference type="HAMAP" id="MF_01281">
    <property type="entry name" value="MTA_SAH_deamin"/>
    <property type="match status" value="1"/>
</dbReference>
<dbReference type="EMBL" id="CP003065">
    <property type="protein sequence ID" value="AEV69545.1"/>
    <property type="molecule type" value="Genomic_DNA"/>
</dbReference>
<dbReference type="RefSeq" id="WP_014256091.1">
    <property type="nucleotide sequence ID" value="NC_016627.1"/>
</dbReference>
<reference evidence="6 7" key="2">
    <citation type="journal article" date="2012" name="Stand. Genomic Sci.">
        <title>Complete Genome Sequence of Clostridium clariflavum DSM 19732.</title>
        <authorList>
            <person name="Izquierdo J.A."/>
            <person name="Goodwin L."/>
            <person name="Davenport K.W."/>
            <person name="Teshima H."/>
            <person name="Bruce D."/>
            <person name="Detter C."/>
            <person name="Tapia R."/>
            <person name="Han S."/>
            <person name="Land M."/>
            <person name="Hauser L."/>
            <person name="Jeffries C.D."/>
            <person name="Han J."/>
            <person name="Pitluck S."/>
            <person name="Nolan M."/>
            <person name="Chen A."/>
            <person name="Huntemann M."/>
            <person name="Mavromatis K."/>
            <person name="Mikhailova N."/>
            <person name="Liolios K."/>
            <person name="Woyke T."/>
            <person name="Lynd L.R."/>
        </authorList>
    </citation>
    <scope>NUCLEOTIDE SEQUENCE [LARGE SCALE GENOMIC DNA]</scope>
    <source>
        <strain evidence="7">DSM 19732 / NBRC 101661 / EBR45</strain>
    </source>
</reference>
<evidence type="ECO:0000256" key="2">
    <source>
        <dbReference type="ARBA" id="ARBA00022801"/>
    </source>
</evidence>
<comment type="function">
    <text evidence="4">Catalyzes the deamination of 5-methylthioadenosine and S-adenosyl-L-homocysteine into 5-methylthioinosine and S-inosyl-L-homocysteine, respectively. Is also able to deaminate adenosine.</text>
</comment>
<dbReference type="GO" id="GO:0090614">
    <property type="term" value="F:5'-methylthioadenosine deaminase activity"/>
    <property type="evidence" value="ECO:0007669"/>
    <property type="project" value="UniProtKB-UniRule"/>
</dbReference>
<feature type="binding site" evidence="4">
    <location>
        <position position="304"/>
    </location>
    <ligand>
        <name>Zn(2+)</name>
        <dbReference type="ChEBI" id="CHEBI:29105"/>
    </ligand>
</feature>
<feature type="binding site" evidence="4">
    <location>
        <position position="216"/>
    </location>
    <ligand>
        <name>Zn(2+)</name>
        <dbReference type="ChEBI" id="CHEBI:29105"/>
    </ligand>
</feature>
<accession>G8LUB3</accession>
<feature type="binding site" evidence="4">
    <location>
        <position position="95"/>
    </location>
    <ligand>
        <name>substrate</name>
    </ligand>
</feature>
<feature type="binding site" evidence="4">
    <location>
        <position position="66"/>
    </location>
    <ligand>
        <name>Zn(2+)</name>
        <dbReference type="ChEBI" id="CHEBI:29105"/>
    </ligand>
</feature>
<comment type="similarity">
    <text evidence="4">Belongs to the metallo-dependent hydrolases superfamily. MTA/SAH deaminase family.</text>
</comment>
<dbReference type="Gene3D" id="2.30.40.10">
    <property type="entry name" value="Urease, subunit C, domain 1"/>
    <property type="match status" value="1"/>
</dbReference>
<feature type="binding site" evidence="4">
    <location>
        <position position="68"/>
    </location>
    <ligand>
        <name>Zn(2+)</name>
        <dbReference type="ChEBI" id="CHEBI:29105"/>
    </ligand>
</feature>
<organism evidence="6 7">
    <name type="scientific">Acetivibrio clariflavus (strain DSM 19732 / NBRC 101661 / EBR45)</name>
    <name type="common">Clostridium clariflavum</name>
    <dbReference type="NCBI Taxonomy" id="720554"/>
    <lineage>
        <taxon>Bacteria</taxon>
        <taxon>Bacillati</taxon>
        <taxon>Bacillota</taxon>
        <taxon>Clostridia</taxon>
        <taxon>Eubacteriales</taxon>
        <taxon>Oscillospiraceae</taxon>
        <taxon>Acetivibrio</taxon>
    </lineage>
</organism>
<reference evidence="7" key="1">
    <citation type="submission" date="2011-12" db="EMBL/GenBank/DDBJ databases">
        <title>Complete sequence of Clostridium clariflavum DSM 19732.</title>
        <authorList>
            <consortium name="US DOE Joint Genome Institute"/>
            <person name="Lucas S."/>
            <person name="Han J."/>
            <person name="Lapidus A."/>
            <person name="Cheng J.-F."/>
            <person name="Goodwin L."/>
            <person name="Pitluck S."/>
            <person name="Peters L."/>
            <person name="Teshima H."/>
            <person name="Detter J.C."/>
            <person name="Han C."/>
            <person name="Tapia R."/>
            <person name="Land M."/>
            <person name="Hauser L."/>
            <person name="Kyrpides N."/>
            <person name="Ivanova N."/>
            <person name="Pagani I."/>
            <person name="Kitzmiller T."/>
            <person name="Lynd L."/>
            <person name="Izquierdo J."/>
            <person name="Woyke T."/>
        </authorList>
    </citation>
    <scope>NUCLEOTIDE SEQUENCE [LARGE SCALE GENOMIC DNA]</scope>
    <source>
        <strain evidence="7">DSM 19732 / NBRC 101661 / EBR45</strain>
    </source>
</reference>
<dbReference type="HOGENOM" id="CLU_012358_2_1_9"/>
<evidence type="ECO:0000313" key="7">
    <source>
        <dbReference type="Proteomes" id="UP000005435"/>
    </source>
</evidence>
<dbReference type="OrthoDB" id="9807210at2"/>
<keyword evidence="1 4" id="KW-0479">Metal-binding</keyword>
<dbReference type="FunFam" id="3.20.20.140:FF:000014">
    <property type="entry name" value="5-methylthioadenosine/S-adenosylhomocysteine deaminase"/>
    <property type="match status" value="1"/>
</dbReference>
<comment type="catalytic activity">
    <reaction evidence="4">
        <text>S-adenosyl-L-homocysteine + H2O + H(+) = S-inosyl-L-homocysteine + NH4(+)</text>
        <dbReference type="Rhea" id="RHEA:20716"/>
        <dbReference type="ChEBI" id="CHEBI:15377"/>
        <dbReference type="ChEBI" id="CHEBI:15378"/>
        <dbReference type="ChEBI" id="CHEBI:28938"/>
        <dbReference type="ChEBI" id="CHEBI:57856"/>
        <dbReference type="ChEBI" id="CHEBI:57985"/>
        <dbReference type="EC" id="3.5.4.28"/>
    </reaction>
</comment>
<feature type="binding site" evidence="4">
    <location>
        <position position="304"/>
    </location>
    <ligand>
        <name>substrate</name>
    </ligand>
</feature>
<dbReference type="STRING" id="720554.Clocl_3010"/>
<gene>
    <name evidence="4" type="primary">mtaD</name>
    <name evidence="6" type="ordered locus">Clocl_3010</name>
</gene>
<dbReference type="GO" id="GO:0046872">
    <property type="term" value="F:metal ion binding"/>
    <property type="evidence" value="ECO:0007669"/>
    <property type="project" value="UniProtKB-KW"/>
</dbReference>
<evidence type="ECO:0000256" key="3">
    <source>
        <dbReference type="ARBA" id="ARBA00022833"/>
    </source>
</evidence>
<dbReference type="Proteomes" id="UP000005435">
    <property type="component" value="Chromosome"/>
</dbReference>
<dbReference type="InterPro" id="IPR032466">
    <property type="entry name" value="Metal_Hydrolase"/>
</dbReference>
<feature type="binding site" evidence="4">
    <location>
        <position position="189"/>
    </location>
    <ligand>
        <name>substrate</name>
    </ligand>
</feature>
<feature type="binding site" evidence="4">
    <location>
        <position position="219"/>
    </location>
    <ligand>
        <name>substrate</name>
    </ligand>
</feature>
<dbReference type="InterPro" id="IPR050287">
    <property type="entry name" value="MTA/SAH_deaminase"/>
</dbReference>
<dbReference type="AlphaFoldDB" id="G8LUB3"/>
<keyword evidence="3 4" id="KW-0862">Zinc</keyword>
<comment type="caution">
    <text evidence="4">Lacks conserved residue(s) required for the propagation of feature annotation.</text>
</comment>
<evidence type="ECO:0000313" key="6">
    <source>
        <dbReference type="EMBL" id="AEV69545.1"/>
    </source>
</evidence>
<evidence type="ECO:0000256" key="1">
    <source>
        <dbReference type="ARBA" id="ARBA00022723"/>
    </source>
</evidence>
<comment type="cofactor">
    <cofactor evidence="4">
        <name>Zn(2+)</name>
        <dbReference type="ChEBI" id="CHEBI:29105"/>
    </cofactor>
    <text evidence="4">Binds 1 zinc ion per subunit.</text>
</comment>
<keyword evidence="7" id="KW-1185">Reference proteome</keyword>